<comment type="subcellular location">
    <subcellularLocation>
        <location evidence="1">Golgi apparatus membrane</location>
        <topology evidence="1">Peripheral membrane protein</topology>
    </subcellularLocation>
</comment>
<accession>A0ABR2I6F6</accession>
<evidence type="ECO:0000256" key="1">
    <source>
        <dbReference type="ARBA" id="ARBA00004395"/>
    </source>
</evidence>
<evidence type="ECO:0000256" key="6">
    <source>
        <dbReference type="ARBA" id="ARBA00023034"/>
    </source>
</evidence>
<organism evidence="12 13">
    <name type="scientific">Tritrichomonas musculus</name>
    <dbReference type="NCBI Taxonomy" id="1915356"/>
    <lineage>
        <taxon>Eukaryota</taxon>
        <taxon>Metamonada</taxon>
        <taxon>Parabasalia</taxon>
        <taxon>Tritrichomonadida</taxon>
        <taxon>Tritrichomonadidae</taxon>
        <taxon>Tritrichomonas</taxon>
    </lineage>
</organism>
<dbReference type="Pfam" id="PF04136">
    <property type="entry name" value="COG3_N"/>
    <property type="match status" value="1"/>
</dbReference>
<dbReference type="PANTHER" id="PTHR13302:SF8">
    <property type="entry name" value="CONSERVED OLIGOMERIC GOLGI COMPLEX SUBUNIT 3"/>
    <property type="match status" value="1"/>
</dbReference>
<protein>
    <recommendedName>
        <fullName evidence="3">Conserved oligomeric Golgi complex subunit 3</fullName>
    </recommendedName>
    <alternativeName>
        <fullName evidence="8">Component of oligomeric Golgi complex 3</fullName>
    </alternativeName>
</protein>
<dbReference type="InterPro" id="IPR048685">
    <property type="entry name" value="COG3_C"/>
</dbReference>
<dbReference type="InterPro" id="IPR007265">
    <property type="entry name" value="COG_su3"/>
</dbReference>
<dbReference type="Pfam" id="PF20671">
    <property type="entry name" value="COG3_C"/>
    <property type="match status" value="2"/>
</dbReference>
<evidence type="ECO:0000256" key="4">
    <source>
        <dbReference type="ARBA" id="ARBA00022448"/>
    </source>
</evidence>
<dbReference type="InterPro" id="IPR048320">
    <property type="entry name" value="COG3_N"/>
</dbReference>
<dbReference type="PANTHER" id="PTHR13302">
    <property type="entry name" value="CONSERVED OLIGOMERIC GOLGI COMPLEX COMPONENT 3"/>
    <property type="match status" value="1"/>
</dbReference>
<keyword evidence="9" id="KW-0175">Coiled coil</keyword>
<evidence type="ECO:0000256" key="3">
    <source>
        <dbReference type="ARBA" id="ARBA00020976"/>
    </source>
</evidence>
<evidence type="ECO:0000313" key="13">
    <source>
        <dbReference type="Proteomes" id="UP001470230"/>
    </source>
</evidence>
<proteinExistence type="inferred from homology"/>
<feature type="domain" description="Conserved oligomeric Golgi complex subunit 3 C-terminal" evidence="11">
    <location>
        <begin position="391"/>
        <end position="474"/>
    </location>
</feature>
<evidence type="ECO:0000259" key="11">
    <source>
        <dbReference type="Pfam" id="PF20671"/>
    </source>
</evidence>
<keyword evidence="13" id="KW-1185">Reference proteome</keyword>
<dbReference type="EMBL" id="JAPFFF010000019">
    <property type="protein sequence ID" value="KAK8858043.1"/>
    <property type="molecule type" value="Genomic_DNA"/>
</dbReference>
<keyword evidence="6" id="KW-0333">Golgi apparatus</keyword>
<evidence type="ECO:0000256" key="8">
    <source>
        <dbReference type="ARBA" id="ARBA00031339"/>
    </source>
</evidence>
<evidence type="ECO:0000313" key="12">
    <source>
        <dbReference type="EMBL" id="KAK8858043.1"/>
    </source>
</evidence>
<reference evidence="12 13" key="1">
    <citation type="submission" date="2024-04" db="EMBL/GenBank/DDBJ databases">
        <title>Tritrichomonas musculus Genome.</title>
        <authorList>
            <person name="Alves-Ferreira E."/>
            <person name="Grigg M."/>
            <person name="Lorenzi H."/>
            <person name="Galac M."/>
        </authorList>
    </citation>
    <scope>NUCLEOTIDE SEQUENCE [LARGE SCALE GENOMIC DNA]</scope>
    <source>
        <strain evidence="12 13">EAF2021</strain>
    </source>
</reference>
<comment type="caution">
    <text evidence="12">The sequence shown here is derived from an EMBL/GenBank/DDBJ whole genome shotgun (WGS) entry which is preliminary data.</text>
</comment>
<evidence type="ECO:0000256" key="7">
    <source>
        <dbReference type="ARBA" id="ARBA00023136"/>
    </source>
</evidence>
<evidence type="ECO:0000256" key="2">
    <source>
        <dbReference type="ARBA" id="ARBA00009936"/>
    </source>
</evidence>
<evidence type="ECO:0000256" key="9">
    <source>
        <dbReference type="SAM" id="Coils"/>
    </source>
</evidence>
<name>A0ABR2I6F6_9EUKA</name>
<feature type="domain" description="Conserved oligomeric Golgi complex subunit 3 N-terminal" evidence="10">
    <location>
        <begin position="71"/>
        <end position="201"/>
    </location>
</feature>
<comment type="similarity">
    <text evidence="2">Belongs to the COG3 family.</text>
</comment>
<keyword evidence="7" id="KW-0472">Membrane</keyword>
<feature type="coiled-coil region" evidence="9">
    <location>
        <begin position="70"/>
        <end position="97"/>
    </location>
</feature>
<sequence>MNLPYHFIVNDIPFEWRAAIDKVEIPERILPKVPEKSVAPQSLTSILIDDPTLHNVPIALDKTEILLHSASVLQSEIKKCRLTLESAEKKRREVASNAELIHGECDSQIASEQRLTIFVKSIDSILHYFDDLDKISLDFKSPLFNVLSPDFPSNLQKIEGGIRFFQMNQNYKDAQSYLYKYQALQSKAIDVISNYISTTLSQITHKLSMNQTKLDDNIYIKFISVAPSIRRLFVLSEKTSAFGTVLSIYRNSRMTLLKPFLSQPITSSNEIRSRASTILTVARKEYELAHEFFDFNGHPLYIKCFCELIGEIGSIYHDTCYSLLLKVNDIKDLCNTCIVLKGDVLQEEISRIPIAAEKLRTHFIRILNETQERLIYRSKILSTEIKGDATKTVELLSLLYYALPRESFGECAYTLIKNCLNGLDELSKKKYGNAPTSTIERDSFLLGNLLILHDRIKNFDCQIVGKNQSVDIEPLSEFLWRVLHFDMDFLKNRLEMSRISNPYIDSRKELDSATSISFHSLTDSAANILFSPLLNIQQKKINDKKQILNEINKVEKEFDANVKQKITSVIDGQIKPKAYKDAVIDVLRSHLKQVVLDVISSIENIDDETQESFNHLIQKVSQISI</sequence>
<gene>
    <name evidence="12" type="ORF">M9Y10_013143</name>
</gene>
<evidence type="ECO:0000259" key="10">
    <source>
        <dbReference type="Pfam" id="PF04136"/>
    </source>
</evidence>
<evidence type="ECO:0000256" key="5">
    <source>
        <dbReference type="ARBA" id="ARBA00022927"/>
    </source>
</evidence>
<dbReference type="Proteomes" id="UP001470230">
    <property type="component" value="Unassembled WGS sequence"/>
</dbReference>
<keyword evidence="5" id="KW-0653">Protein transport</keyword>
<feature type="domain" description="Conserved oligomeric Golgi complex subunit 3 C-terminal" evidence="11">
    <location>
        <begin position="218"/>
        <end position="381"/>
    </location>
</feature>
<keyword evidence="4" id="KW-0813">Transport</keyword>